<comment type="caution">
    <text evidence="5">The sequence shown here is derived from an EMBL/GenBank/DDBJ whole genome shotgun (WGS) entry which is preliminary data.</text>
</comment>
<dbReference type="OrthoDB" id="5195026at2"/>
<evidence type="ECO:0000256" key="1">
    <source>
        <dbReference type="ARBA" id="ARBA00023015"/>
    </source>
</evidence>
<dbReference type="Proteomes" id="UP000321617">
    <property type="component" value="Unassembled WGS sequence"/>
</dbReference>
<protein>
    <submittedName>
        <fullName evidence="5">DNA-binding MarR family transcriptional regulator</fullName>
    </submittedName>
</protein>
<organism evidence="5 6">
    <name type="scientific">Stackebrandtia albiflava</name>
    <dbReference type="NCBI Taxonomy" id="406432"/>
    <lineage>
        <taxon>Bacteria</taxon>
        <taxon>Bacillati</taxon>
        <taxon>Actinomycetota</taxon>
        <taxon>Actinomycetes</taxon>
        <taxon>Glycomycetales</taxon>
        <taxon>Glycomycetaceae</taxon>
        <taxon>Stackebrandtia</taxon>
    </lineage>
</organism>
<keyword evidence="3" id="KW-0804">Transcription</keyword>
<dbReference type="InterPro" id="IPR000835">
    <property type="entry name" value="HTH_MarR-typ"/>
</dbReference>
<dbReference type="InterPro" id="IPR023187">
    <property type="entry name" value="Tscrpt_reg_MarR-type_CS"/>
</dbReference>
<evidence type="ECO:0000256" key="3">
    <source>
        <dbReference type="ARBA" id="ARBA00023163"/>
    </source>
</evidence>
<evidence type="ECO:0000313" key="6">
    <source>
        <dbReference type="Proteomes" id="UP000321617"/>
    </source>
</evidence>
<dbReference type="SUPFAM" id="SSF46785">
    <property type="entry name" value="Winged helix' DNA-binding domain"/>
    <property type="match status" value="1"/>
</dbReference>
<name>A0A562V2X2_9ACTN</name>
<dbReference type="AlphaFoldDB" id="A0A562V2X2"/>
<dbReference type="SMART" id="SM00347">
    <property type="entry name" value="HTH_MARR"/>
    <property type="match status" value="1"/>
</dbReference>
<dbReference type="EMBL" id="VLLL01000006">
    <property type="protein sequence ID" value="TWJ12157.1"/>
    <property type="molecule type" value="Genomic_DNA"/>
</dbReference>
<evidence type="ECO:0000256" key="2">
    <source>
        <dbReference type="ARBA" id="ARBA00023125"/>
    </source>
</evidence>
<dbReference type="RefSeq" id="WP_147139045.1">
    <property type="nucleotide sequence ID" value="NZ_BAABIJ010000002.1"/>
</dbReference>
<dbReference type="Gene3D" id="1.10.10.10">
    <property type="entry name" value="Winged helix-like DNA-binding domain superfamily/Winged helix DNA-binding domain"/>
    <property type="match status" value="1"/>
</dbReference>
<keyword evidence="1" id="KW-0805">Transcription regulation</keyword>
<dbReference type="PROSITE" id="PS01117">
    <property type="entry name" value="HTH_MARR_1"/>
    <property type="match status" value="1"/>
</dbReference>
<dbReference type="PROSITE" id="PS50995">
    <property type="entry name" value="HTH_MARR_2"/>
    <property type="match status" value="1"/>
</dbReference>
<dbReference type="PANTHER" id="PTHR33164:SF99">
    <property type="entry name" value="MARR FAMILY REGULATORY PROTEIN"/>
    <property type="match status" value="1"/>
</dbReference>
<dbReference type="InterPro" id="IPR039422">
    <property type="entry name" value="MarR/SlyA-like"/>
</dbReference>
<dbReference type="Pfam" id="PF12802">
    <property type="entry name" value="MarR_2"/>
    <property type="match status" value="1"/>
</dbReference>
<dbReference type="GO" id="GO:0003700">
    <property type="term" value="F:DNA-binding transcription factor activity"/>
    <property type="evidence" value="ECO:0007669"/>
    <property type="project" value="InterPro"/>
</dbReference>
<dbReference type="PANTHER" id="PTHR33164">
    <property type="entry name" value="TRANSCRIPTIONAL REGULATOR, MARR FAMILY"/>
    <property type="match status" value="1"/>
</dbReference>
<sequence>MTSPTHGELVARWRGVLECHSDVSCALDRALQESHGMGLSEFEVLDRLADVDTGKCRMQDLGGTMYLSQSALSRTVARLESDGLLERAMCPDDRRALFVRLTDAGRARHADARTTHRRVLAERLPTHLADTATAG</sequence>
<keyword evidence="2 5" id="KW-0238">DNA-binding</keyword>
<dbReference type="InterPro" id="IPR036390">
    <property type="entry name" value="WH_DNA-bd_sf"/>
</dbReference>
<evidence type="ECO:0000313" key="5">
    <source>
        <dbReference type="EMBL" id="TWJ12157.1"/>
    </source>
</evidence>
<dbReference type="InterPro" id="IPR036388">
    <property type="entry name" value="WH-like_DNA-bd_sf"/>
</dbReference>
<feature type="domain" description="HTH marR-type" evidence="4">
    <location>
        <begin position="1"/>
        <end position="135"/>
    </location>
</feature>
<dbReference type="GO" id="GO:0006950">
    <property type="term" value="P:response to stress"/>
    <property type="evidence" value="ECO:0007669"/>
    <property type="project" value="TreeGrafter"/>
</dbReference>
<reference evidence="5 6" key="1">
    <citation type="journal article" date="2013" name="Stand. Genomic Sci.">
        <title>Genomic Encyclopedia of Type Strains, Phase I: The one thousand microbial genomes (KMG-I) project.</title>
        <authorList>
            <person name="Kyrpides N.C."/>
            <person name="Woyke T."/>
            <person name="Eisen J.A."/>
            <person name="Garrity G."/>
            <person name="Lilburn T.G."/>
            <person name="Beck B.J."/>
            <person name="Whitman W.B."/>
            <person name="Hugenholtz P."/>
            <person name="Klenk H.P."/>
        </authorList>
    </citation>
    <scope>NUCLEOTIDE SEQUENCE [LARGE SCALE GENOMIC DNA]</scope>
    <source>
        <strain evidence="5 6">DSM 45044</strain>
    </source>
</reference>
<accession>A0A562V2X2</accession>
<keyword evidence="6" id="KW-1185">Reference proteome</keyword>
<gene>
    <name evidence="5" type="ORF">LX16_2911</name>
</gene>
<proteinExistence type="predicted"/>
<evidence type="ECO:0000259" key="4">
    <source>
        <dbReference type="PROSITE" id="PS50995"/>
    </source>
</evidence>
<dbReference type="GO" id="GO:0003677">
    <property type="term" value="F:DNA binding"/>
    <property type="evidence" value="ECO:0007669"/>
    <property type="project" value="UniProtKB-KW"/>
</dbReference>